<dbReference type="InterPro" id="IPR036291">
    <property type="entry name" value="NAD(P)-bd_dom_sf"/>
</dbReference>
<feature type="domain" description="Ketoreductase" evidence="2">
    <location>
        <begin position="8"/>
        <end position="185"/>
    </location>
</feature>
<dbReference type="NCBIfam" id="NF005095">
    <property type="entry name" value="PRK06523.1"/>
    <property type="match status" value="1"/>
</dbReference>
<dbReference type="PROSITE" id="PS00061">
    <property type="entry name" value="ADH_SHORT"/>
    <property type="match status" value="1"/>
</dbReference>
<name>A0ABN2SVM8_9ACTN</name>
<dbReference type="InterPro" id="IPR020904">
    <property type="entry name" value="Sc_DH/Rdtase_CS"/>
</dbReference>
<accession>A0ABN2SVM8</accession>
<dbReference type="RefSeq" id="WP_344661130.1">
    <property type="nucleotide sequence ID" value="NZ_BAAAQM010000049.1"/>
</dbReference>
<dbReference type="Proteomes" id="UP001499854">
    <property type="component" value="Unassembled WGS sequence"/>
</dbReference>
<evidence type="ECO:0000256" key="1">
    <source>
        <dbReference type="ARBA" id="ARBA00006484"/>
    </source>
</evidence>
<proteinExistence type="inferred from homology"/>
<reference evidence="3 4" key="1">
    <citation type="journal article" date="2019" name="Int. J. Syst. Evol. Microbiol.">
        <title>The Global Catalogue of Microorganisms (GCM) 10K type strain sequencing project: providing services to taxonomists for standard genome sequencing and annotation.</title>
        <authorList>
            <consortium name="The Broad Institute Genomics Platform"/>
            <consortium name="The Broad Institute Genome Sequencing Center for Infectious Disease"/>
            <person name="Wu L."/>
            <person name="Ma J."/>
        </authorList>
    </citation>
    <scope>NUCLEOTIDE SEQUENCE [LARGE SCALE GENOMIC DNA]</scope>
    <source>
        <strain evidence="3 4">JCM 16013</strain>
    </source>
</reference>
<comment type="similarity">
    <text evidence="1">Belongs to the short-chain dehydrogenases/reductases (SDR) family.</text>
</comment>
<dbReference type="PANTHER" id="PTHR42879">
    <property type="entry name" value="3-OXOACYL-(ACYL-CARRIER-PROTEIN) REDUCTASE"/>
    <property type="match status" value="1"/>
</dbReference>
<dbReference type="EMBL" id="BAAAQM010000049">
    <property type="protein sequence ID" value="GAA1993186.1"/>
    <property type="molecule type" value="Genomic_DNA"/>
</dbReference>
<evidence type="ECO:0000313" key="4">
    <source>
        <dbReference type="Proteomes" id="UP001499854"/>
    </source>
</evidence>
<dbReference type="InterPro" id="IPR050259">
    <property type="entry name" value="SDR"/>
</dbReference>
<dbReference type="Gene3D" id="3.40.50.720">
    <property type="entry name" value="NAD(P)-binding Rossmann-like Domain"/>
    <property type="match status" value="1"/>
</dbReference>
<evidence type="ECO:0000313" key="3">
    <source>
        <dbReference type="EMBL" id="GAA1993186.1"/>
    </source>
</evidence>
<dbReference type="InterPro" id="IPR057326">
    <property type="entry name" value="KR_dom"/>
</dbReference>
<dbReference type="PRINTS" id="PR00081">
    <property type="entry name" value="GDHRDH"/>
</dbReference>
<keyword evidence="4" id="KW-1185">Reference proteome</keyword>
<dbReference type="InterPro" id="IPR002347">
    <property type="entry name" value="SDR_fam"/>
</dbReference>
<evidence type="ECO:0000259" key="2">
    <source>
        <dbReference type="SMART" id="SM00822"/>
    </source>
</evidence>
<gene>
    <name evidence="3" type="ORF">GCM10009838_66480</name>
</gene>
<dbReference type="SMART" id="SM00822">
    <property type="entry name" value="PKS_KR"/>
    <property type="match status" value="1"/>
</dbReference>
<dbReference type="SUPFAM" id="SSF51735">
    <property type="entry name" value="NAD(P)-binding Rossmann-fold domains"/>
    <property type="match status" value="1"/>
</dbReference>
<protein>
    <submittedName>
        <fullName evidence="3">SDR family oxidoreductase</fullName>
    </submittedName>
</protein>
<organism evidence="3 4">
    <name type="scientific">Catenulispora subtropica</name>
    <dbReference type="NCBI Taxonomy" id="450798"/>
    <lineage>
        <taxon>Bacteria</taxon>
        <taxon>Bacillati</taxon>
        <taxon>Actinomycetota</taxon>
        <taxon>Actinomycetes</taxon>
        <taxon>Catenulisporales</taxon>
        <taxon>Catenulisporaceae</taxon>
        <taxon>Catenulispora</taxon>
    </lineage>
</organism>
<dbReference type="Pfam" id="PF13561">
    <property type="entry name" value="adh_short_C2"/>
    <property type="match status" value="1"/>
</dbReference>
<dbReference type="PRINTS" id="PR00080">
    <property type="entry name" value="SDRFAMILY"/>
</dbReference>
<sequence length="262" mass="26650">MDMHLTGKTAVVTGASRGIGLAVARAFVAEGARVVAGAREVTPEVKALADEGEVLAVEVDLTAPDGPAELIAATVLAFGGLDILVNNVGAVRPRVDGFLAVTDDDWSATLAVNFLAAVRTTRAALPHLMERGTGAVVTVSSVNAFLPDPLVIDYSAAKAALSNFCKSLSKQVGPHGVRVNTVSPGPVSTGLWLADEGVAATVARATGATARDIAQRAAGDAVTGRFTRPEEVADLVLYLASDRAANITGSDVVIDGGLVSTL</sequence>
<comment type="caution">
    <text evidence="3">The sequence shown here is derived from an EMBL/GenBank/DDBJ whole genome shotgun (WGS) entry which is preliminary data.</text>
</comment>